<dbReference type="Proteomes" id="UP000069443">
    <property type="component" value="Unassembled WGS sequence"/>
</dbReference>
<gene>
    <name evidence="1" type="ORF">RMCC_5873</name>
</gene>
<dbReference type="RefSeq" id="WP_062659665.1">
    <property type="nucleotide sequence ID" value="NZ_BCSY01000113.1"/>
</dbReference>
<name>A0A100WIZ5_MYCCR</name>
<dbReference type="EMBL" id="BCSY01000113">
    <property type="protein sequence ID" value="GAS98908.1"/>
    <property type="molecule type" value="Genomic_DNA"/>
</dbReference>
<accession>A0A100WIZ5</accession>
<dbReference type="SUPFAM" id="SSF56300">
    <property type="entry name" value="Metallo-dependent phosphatases"/>
    <property type="match status" value="1"/>
</dbReference>
<evidence type="ECO:0000313" key="2">
    <source>
        <dbReference type="Proteomes" id="UP000069443"/>
    </source>
</evidence>
<dbReference type="OrthoDB" id="3953473at2"/>
<keyword evidence="2" id="KW-1185">Reference proteome</keyword>
<organism evidence="1 2">
    <name type="scientific">Mycolicibacterium canariasense</name>
    <name type="common">Mycobacterium canariasense</name>
    <dbReference type="NCBI Taxonomy" id="228230"/>
    <lineage>
        <taxon>Bacteria</taxon>
        <taxon>Bacillati</taxon>
        <taxon>Actinomycetota</taxon>
        <taxon>Actinomycetes</taxon>
        <taxon>Mycobacteriales</taxon>
        <taxon>Mycobacteriaceae</taxon>
        <taxon>Mycolicibacterium</taxon>
    </lineage>
</organism>
<dbReference type="AlphaFoldDB" id="A0A100WIZ5"/>
<reference evidence="2" key="2">
    <citation type="submission" date="2016-02" db="EMBL/GenBank/DDBJ databases">
        <title>Draft genome sequence of five rapidly growing Mycobacterium species.</title>
        <authorList>
            <person name="Katahira K."/>
            <person name="Gotou Y."/>
            <person name="Iida K."/>
            <person name="Ogura Y."/>
            <person name="Hayashi T."/>
        </authorList>
    </citation>
    <scope>NUCLEOTIDE SEQUENCE [LARGE SCALE GENOMIC DNA]</scope>
    <source>
        <strain evidence="2">JCM15298</strain>
    </source>
</reference>
<proteinExistence type="predicted"/>
<protein>
    <submittedName>
        <fullName evidence="1">Gp36</fullName>
    </submittedName>
</protein>
<dbReference type="STRING" id="228230.RMCC_5873"/>
<reference evidence="2" key="1">
    <citation type="journal article" date="2016" name="Genome Announc.">
        <title>Draft Genome Sequences of Five Rapidly Growing Mycobacterium Species, M. thermoresistibile, M. fortuitum subsp. acetamidolyticum, M. canariasense, M. brisbanense, and M. novocastrense.</title>
        <authorList>
            <person name="Katahira K."/>
            <person name="Ogura Y."/>
            <person name="Gotoh Y."/>
            <person name="Hayashi T."/>
        </authorList>
    </citation>
    <scope>NUCLEOTIDE SEQUENCE [LARGE SCALE GENOMIC DNA]</scope>
    <source>
        <strain evidence="2">JCM15298</strain>
    </source>
</reference>
<evidence type="ECO:0000313" key="1">
    <source>
        <dbReference type="EMBL" id="GAS98908.1"/>
    </source>
</evidence>
<sequence>MSLGDEFAAELAAQPTAEEEKYTPFTEWDGTSGFIQTGGIREDTTPDFTGILKEFGYDPGKVRIVGHPRISRWQQRAACREWSEQHQSYVRNGKFETVWLCAYRFHLAPISTTDTLDLEALVRGAKRAPARSSTADGFWFVFQAGDLQLGKRSRDGSTAEIVDRYVQSVEAAKAELKACKRLGLGGVQVSMPGDCLEGNQSQSGRNLWLTQETITEQTRILRRLMLFTIDELSPLVNKLYLDVVNGNHDEAQRQQSTYPGDGWATEQAIAISDALKLNKSAYGHVEVRVPEKWSGMMTVPVGDTAVCVVHGHQWRPNQAWKWWADQAVNHQPAGGAQVMQNGHHHAWGVESSASKVRVQSSTFDCGSDWYRNKTGADARRGAVVYLLKSGEVSRMSLL</sequence>
<comment type="caution">
    <text evidence="1">The sequence shown here is derived from an EMBL/GenBank/DDBJ whole genome shotgun (WGS) entry which is preliminary data.</text>
</comment>
<dbReference type="InterPro" id="IPR029052">
    <property type="entry name" value="Metallo-depent_PP-like"/>
</dbReference>